<dbReference type="EMBL" id="JAYMGO010000003">
    <property type="protein sequence ID" value="KAL1278507.1"/>
    <property type="molecule type" value="Genomic_DNA"/>
</dbReference>
<protein>
    <submittedName>
        <fullName evidence="2">Uncharacterized protein</fullName>
    </submittedName>
</protein>
<keyword evidence="3" id="KW-1185">Reference proteome</keyword>
<organism evidence="2 3">
    <name type="scientific">Cirrhinus molitorella</name>
    <name type="common">mud carp</name>
    <dbReference type="NCBI Taxonomy" id="172907"/>
    <lineage>
        <taxon>Eukaryota</taxon>
        <taxon>Metazoa</taxon>
        <taxon>Chordata</taxon>
        <taxon>Craniata</taxon>
        <taxon>Vertebrata</taxon>
        <taxon>Euteleostomi</taxon>
        <taxon>Actinopterygii</taxon>
        <taxon>Neopterygii</taxon>
        <taxon>Teleostei</taxon>
        <taxon>Ostariophysi</taxon>
        <taxon>Cypriniformes</taxon>
        <taxon>Cyprinidae</taxon>
        <taxon>Labeoninae</taxon>
        <taxon>Labeonini</taxon>
        <taxon>Cirrhinus</taxon>
    </lineage>
</organism>
<comment type="caution">
    <text evidence="2">The sequence shown here is derived from an EMBL/GenBank/DDBJ whole genome shotgun (WGS) entry which is preliminary data.</text>
</comment>
<evidence type="ECO:0000256" key="1">
    <source>
        <dbReference type="SAM" id="MobiDB-lite"/>
    </source>
</evidence>
<feature type="region of interest" description="Disordered" evidence="1">
    <location>
        <begin position="36"/>
        <end position="57"/>
    </location>
</feature>
<accession>A0ABR3NNA9</accession>
<proteinExistence type="predicted"/>
<evidence type="ECO:0000313" key="3">
    <source>
        <dbReference type="Proteomes" id="UP001558613"/>
    </source>
</evidence>
<evidence type="ECO:0000313" key="2">
    <source>
        <dbReference type="EMBL" id="KAL1278507.1"/>
    </source>
</evidence>
<name>A0ABR3NNA9_9TELE</name>
<dbReference type="Proteomes" id="UP001558613">
    <property type="component" value="Unassembled WGS sequence"/>
</dbReference>
<gene>
    <name evidence="2" type="ORF">QQF64_025180</name>
</gene>
<sequence length="80" mass="8540">MEGRVSPAVKAHRSALVGGEISKHRELSHVIPPEASTRSLDESCGGTASVESIPLPSPSPPPESIFLLFLSFLLHLLKAR</sequence>
<reference evidence="2 3" key="1">
    <citation type="submission" date="2023-09" db="EMBL/GenBank/DDBJ databases">
        <authorList>
            <person name="Wang M."/>
        </authorList>
    </citation>
    <scope>NUCLEOTIDE SEQUENCE [LARGE SCALE GENOMIC DNA]</scope>
    <source>
        <strain evidence="2">GT-2023</strain>
        <tissue evidence="2">Liver</tissue>
    </source>
</reference>